<protein>
    <submittedName>
        <fullName evidence="2">Sodium-type flagellar motor component</fullName>
    </submittedName>
</protein>
<dbReference type="PATRIC" id="fig|1328313.3.peg.662"/>
<evidence type="ECO:0000256" key="1">
    <source>
        <dbReference type="SAM" id="SignalP"/>
    </source>
</evidence>
<dbReference type="RefSeq" id="WP_035013204.1">
    <property type="nucleotide sequence ID" value="NZ_ARZY01000004.1"/>
</dbReference>
<comment type="caution">
    <text evidence="2">The sequence shown here is derived from an EMBL/GenBank/DDBJ whole genome shotgun (WGS) entry which is preliminary data.</text>
</comment>
<evidence type="ECO:0000313" key="3">
    <source>
        <dbReference type="Proteomes" id="UP000019276"/>
    </source>
</evidence>
<dbReference type="EMBL" id="ARZY01000004">
    <property type="protein sequence ID" value="EWH11480.1"/>
    <property type="molecule type" value="Genomic_DNA"/>
</dbReference>
<organism evidence="2 3">
    <name type="scientific">Catenovulum agarivorans DS-2</name>
    <dbReference type="NCBI Taxonomy" id="1328313"/>
    <lineage>
        <taxon>Bacteria</taxon>
        <taxon>Pseudomonadati</taxon>
        <taxon>Pseudomonadota</taxon>
        <taxon>Gammaproteobacteria</taxon>
        <taxon>Alteromonadales</taxon>
        <taxon>Alteromonadaceae</taxon>
        <taxon>Catenovulum</taxon>
    </lineage>
</organism>
<dbReference type="Gene3D" id="1.25.40.10">
    <property type="entry name" value="Tetratricopeptide repeat domain"/>
    <property type="match status" value="1"/>
</dbReference>
<dbReference type="InterPro" id="IPR052945">
    <property type="entry name" value="Mitotic_Regulator"/>
</dbReference>
<keyword evidence="2" id="KW-0969">Cilium</keyword>
<reference evidence="2 3" key="1">
    <citation type="journal article" date="2014" name="Genome Announc.">
        <title>Draft Genome Sequence of the Agar-Degrading Bacterium Catenovulum sp. Strain DS-2, Isolated from Intestines of Haliotis diversicolor.</title>
        <authorList>
            <person name="Shan D."/>
            <person name="Li X."/>
            <person name="Gu Z."/>
            <person name="Wei G."/>
            <person name="Gao Z."/>
            <person name="Shao Z."/>
        </authorList>
    </citation>
    <scope>NUCLEOTIDE SEQUENCE [LARGE SCALE GENOMIC DNA]</scope>
    <source>
        <strain evidence="2 3">DS-2</strain>
    </source>
</reference>
<keyword evidence="2" id="KW-0282">Flagellum</keyword>
<dbReference type="PANTHER" id="PTHR43628">
    <property type="entry name" value="ACTIVATOR OF C KINASE PROTEIN 1-RELATED"/>
    <property type="match status" value="1"/>
</dbReference>
<dbReference type="OrthoDB" id="5599218at2"/>
<name>W7R1G9_9ALTE</name>
<dbReference type="Pfam" id="PF08238">
    <property type="entry name" value="Sel1"/>
    <property type="match status" value="3"/>
</dbReference>
<dbReference type="AlphaFoldDB" id="W7R1G9"/>
<proteinExistence type="predicted"/>
<dbReference type="eggNOG" id="COG0790">
    <property type="taxonomic scope" value="Bacteria"/>
</dbReference>
<evidence type="ECO:0000313" key="2">
    <source>
        <dbReference type="EMBL" id="EWH11480.1"/>
    </source>
</evidence>
<dbReference type="InterPro" id="IPR006597">
    <property type="entry name" value="Sel1-like"/>
</dbReference>
<accession>W7R1G9</accession>
<gene>
    <name evidence="2" type="ORF">DS2_03190</name>
</gene>
<sequence length="221" mass="25044">MANNNSTLKQTSVAVCAFATLFSLFTTANSQANEFDNLKVVQIYSQEELIGWINNNTHLTRVKEDRCQLVEDIEARAQIVKTPAYQFLWGDMLAWGVCVDKNPELGLYYMQQAAHQGLPGALEQLGRYYANGILVQQDDKRAINYLREAAALGHIKARVQFAEYLDQGLGSPLDFEDAYHWLHNTVIADKKMHKRAEKALASLATKMPERLVEKAKRPEQK</sequence>
<dbReference type="SUPFAM" id="SSF81901">
    <property type="entry name" value="HCP-like"/>
    <property type="match status" value="1"/>
</dbReference>
<keyword evidence="3" id="KW-1185">Reference proteome</keyword>
<keyword evidence="1" id="KW-0732">Signal</keyword>
<dbReference type="Proteomes" id="UP000019276">
    <property type="component" value="Unassembled WGS sequence"/>
</dbReference>
<dbReference type="SMART" id="SM00671">
    <property type="entry name" value="SEL1"/>
    <property type="match status" value="2"/>
</dbReference>
<dbReference type="STRING" id="1328313.DS2_03190"/>
<dbReference type="PANTHER" id="PTHR43628:SF1">
    <property type="entry name" value="CHITIN SYNTHASE REGULATORY FACTOR 2-RELATED"/>
    <property type="match status" value="1"/>
</dbReference>
<dbReference type="InterPro" id="IPR011990">
    <property type="entry name" value="TPR-like_helical_dom_sf"/>
</dbReference>
<keyword evidence="2" id="KW-0966">Cell projection</keyword>
<feature type="signal peptide" evidence="1">
    <location>
        <begin position="1"/>
        <end position="32"/>
    </location>
</feature>
<feature type="chain" id="PRO_5004898666" evidence="1">
    <location>
        <begin position="33"/>
        <end position="221"/>
    </location>
</feature>